<keyword evidence="8" id="KW-1185">Reference proteome</keyword>
<reference evidence="7" key="1">
    <citation type="submission" date="2021-01" db="EMBL/GenBank/DDBJ databases">
        <title>Modified the classification status of verrucomicrobia.</title>
        <authorList>
            <person name="Feng X."/>
        </authorList>
    </citation>
    <scope>NUCLEOTIDE SEQUENCE</scope>
    <source>
        <strain evidence="7">KCTC 12986</strain>
    </source>
</reference>
<dbReference type="Pfam" id="PF08281">
    <property type="entry name" value="Sigma70_r4_2"/>
    <property type="match status" value="1"/>
</dbReference>
<name>A0A934VM07_9BACT</name>
<evidence type="ECO:0000259" key="6">
    <source>
        <dbReference type="Pfam" id="PF08281"/>
    </source>
</evidence>
<keyword evidence="3" id="KW-0731">Sigma factor</keyword>
<evidence type="ECO:0000313" key="8">
    <source>
        <dbReference type="Proteomes" id="UP000604083"/>
    </source>
</evidence>
<feature type="domain" description="RNA polymerase sigma factor 70 region 4 type 2" evidence="6">
    <location>
        <begin position="115"/>
        <end position="167"/>
    </location>
</feature>
<evidence type="ECO:0000256" key="3">
    <source>
        <dbReference type="ARBA" id="ARBA00023082"/>
    </source>
</evidence>
<dbReference type="PANTHER" id="PTHR43133:SF51">
    <property type="entry name" value="RNA POLYMERASE SIGMA FACTOR"/>
    <property type="match status" value="1"/>
</dbReference>
<dbReference type="NCBIfam" id="TIGR02937">
    <property type="entry name" value="sigma70-ECF"/>
    <property type="match status" value="1"/>
</dbReference>
<feature type="domain" description="RNA polymerase sigma-70 region 2" evidence="5">
    <location>
        <begin position="18"/>
        <end position="85"/>
    </location>
</feature>
<dbReference type="PANTHER" id="PTHR43133">
    <property type="entry name" value="RNA POLYMERASE ECF-TYPE SIGMA FACTO"/>
    <property type="match status" value="1"/>
</dbReference>
<evidence type="ECO:0000313" key="7">
    <source>
        <dbReference type="EMBL" id="MBK1833626.1"/>
    </source>
</evidence>
<protein>
    <submittedName>
        <fullName evidence="7">Sigma-70 family RNA polymerase sigma factor</fullName>
    </submittedName>
</protein>
<dbReference type="Gene3D" id="1.10.1740.10">
    <property type="match status" value="1"/>
</dbReference>
<dbReference type="GO" id="GO:0006352">
    <property type="term" value="P:DNA-templated transcription initiation"/>
    <property type="evidence" value="ECO:0007669"/>
    <property type="project" value="InterPro"/>
</dbReference>
<evidence type="ECO:0000256" key="1">
    <source>
        <dbReference type="ARBA" id="ARBA00010641"/>
    </source>
</evidence>
<organism evidence="7 8">
    <name type="scientific">Roseibacillus ishigakijimensis</name>
    <dbReference type="NCBI Taxonomy" id="454146"/>
    <lineage>
        <taxon>Bacteria</taxon>
        <taxon>Pseudomonadati</taxon>
        <taxon>Verrucomicrobiota</taxon>
        <taxon>Verrucomicrobiia</taxon>
        <taxon>Verrucomicrobiales</taxon>
        <taxon>Verrucomicrobiaceae</taxon>
        <taxon>Roseibacillus</taxon>
    </lineage>
</organism>
<dbReference type="Gene3D" id="1.10.10.10">
    <property type="entry name" value="Winged helix-like DNA-binding domain superfamily/Winged helix DNA-binding domain"/>
    <property type="match status" value="1"/>
</dbReference>
<keyword evidence="2" id="KW-0805">Transcription regulation</keyword>
<evidence type="ECO:0000259" key="5">
    <source>
        <dbReference type="Pfam" id="PF04542"/>
    </source>
</evidence>
<dbReference type="EMBL" id="JAENIO010000011">
    <property type="protein sequence ID" value="MBK1833626.1"/>
    <property type="molecule type" value="Genomic_DNA"/>
</dbReference>
<dbReference type="Pfam" id="PF04542">
    <property type="entry name" value="Sigma70_r2"/>
    <property type="match status" value="1"/>
</dbReference>
<dbReference type="SUPFAM" id="SSF88659">
    <property type="entry name" value="Sigma3 and sigma4 domains of RNA polymerase sigma factors"/>
    <property type="match status" value="1"/>
</dbReference>
<comment type="similarity">
    <text evidence="1">Belongs to the sigma-70 factor family. ECF subfamily.</text>
</comment>
<dbReference type="InterPro" id="IPR039425">
    <property type="entry name" value="RNA_pol_sigma-70-like"/>
</dbReference>
<dbReference type="GO" id="GO:0003677">
    <property type="term" value="F:DNA binding"/>
    <property type="evidence" value="ECO:0007669"/>
    <property type="project" value="InterPro"/>
</dbReference>
<dbReference type="InterPro" id="IPR013325">
    <property type="entry name" value="RNA_pol_sigma_r2"/>
</dbReference>
<dbReference type="AlphaFoldDB" id="A0A934VM07"/>
<proteinExistence type="inferred from homology"/>
<keyword evidence="4" id="KW-0804">Transcription</keyword>
<dbReference type="GO" id="GO:0016987">
    <property type="term" value="F:sigma factor activity"/>
    <property type="evidence" value="ECO:0007669"/>
    <property type="project" value="UniProtKB-KW"/>
</dbReference>
<dbReference type="InterPro" id="IPR014331">
    <property type="entry name" value="RNA_pol_sigma70_ECF_RHOBA"/>
</dbReference>
<comment type="caution">
    <text evidence="7">The sequence shown here is derived from an EMBL/GenBank/DDBJ whole genome shotgun (WGS) entry which is preliminary data.</text>
</comment>
<dbReference type="Proteomes" id="UP000604083">
    <property type="component" value="Unassembled WGS sequence"/>
</dbReference>
<evidence type="ECO:0000256" key="2">
    <source>
        <dbReference type="ARBA" id="ARBA00023015"/>
    </source>
</evidence>
<dbReference type="SUPFAM" id="SSF88946">
    <property type="entry name" value="Sigma2 domain of RNA polymerase sigma factors"/>
    <property type="match status" value="1"/>
</dbReference>
<dbReference type="InterPro" id="IPR036388">
    <property type="entry name" value="WH-like_DNA-bd_sf"/>
</dbReference>
<dbReference type="InterPro" id="IPR013249">
    <property type="entry name" value="RNA_pol_sigma70_r4_t2"/>
</dbReference>
<dbReference type="InterPro" id="IPR013324">
    <property type="entry name" value="RNA_pol_sigma_r3/r4-like"/>
</dbReference>
<dbReference type="NCBIfam" id="TIGR02989">
    <property type="entry name" value="Sig-70_gvs1"/>
    <property type="match status" value="1"/>
</dbReference>
<gene>
    <name evidence="7" type="ORF">JIN78_06085</name>
</gene>
<sequence>MEKSSPEPHPDSAEFVALLTEHQNALRLYVSSLMPGQSQAADVAQQANATIWKRQGDFASGTNFKAWAFAIARYEVLNFRKKQARDSRLVFSEELEEVFAEEIAEKNDDLQERQLALQDCLRRLKSTERELITSRYYEQGTLAEYAARIGRSVGGLKVSLHRVRSKLQLCIEKKLTQPPTQS</sequence>
<evidence type="ECO:0000256" key="4">
    <source>
        <dbReference type="ARBA" id="ARBA00023163"/>
    </source>
</evidence>
<accession>A0A934VM07</accession>
<dbReference type="RefSeq" id="WP_200391061.1">
    <property type="nucleotide sequence ID" value="NZ_JAENIO010000011.1"/>
</dbReference>
<dbReference type="InterPro" id="IPR007627">
    <property type="entry name" value="RNA_pol_sigma70_r2"/>
</dbReference>
<dbReference type="InterPro" id="IPR014284">
    <property type="entry name" value="RNA_pol_sigma-70_dom"/>
</dbReference>